<sequence length="455" mass="48189">MSSLFAILLPLRFCKDRLMTSTVTPSFKALIPFFVFIITFLSVGIIQDDFYALPAPIAVIAGILVAFLLFRQSVEVKIKTLLEGCGDPKILTMCMIYLLAGAFAAVTKATGSVDTIVHLGMDLISSQYIYFGVFVIAAFLSVSTGTSVGAIVALAPIVIGFADTGDFSLGILCGALLGGAMFGDNLSVISDTTIAATQSLGVKMSDKFKANIKIALPAAVATIGILIYQGLALEPTDSDTVAYSYSALKIAPYLMVIILSIIGVNVFVTLVLGVITAGLLGLFYGDFSIIEFTRIAYTGFTNMTEIFLLSLLTGGLAALVAFNGGIEFILVNIKTVINNKKTAQFGIGALVSSVNLAIANNTVAIIISGAIAKSINDDYALDPKQTASTLDIFACITQGLLPYGAQVLMILSFANGKISYVDLVGNSWYLLLLFASTTLFIILKREAPARIRAQK</sequence>
<feature type="transmembrane region" description="Helical" evidence="9">
    <location>
        <begin position="30"/>
        <end position="46"/>
    </location>
</feature>
<dbReference type="InterPro" id="IPR052180">
    <property type="entry name" value="NhaC_Na-H+_Antiporter"/>
</dbReference>
<evidence type="ECO:0000256" key="7">
    <source>
        <dbReference type="ARBA" id="ARBA00023136"/>
    </source>
</evidence>
<evidence type="ECO:0000256" key="9">
    <source>
        <dbReference type="SAM" id="Phobius"/>
    </source>
</evidence>
<feature type="transmembrane region" description="Helical" evidence="9">
    <location>
        <begin position="210"/>
        <end position="233"/>
    </location>
</feature>
<dbReference type="InterPro" id="IPR018461">
    <property type="entry name" value="Na/H_Antiport_NhaC-like_C"/>
</dbReference>
<evidence type="ECO:0000256" key="3">
    <source>
        <dbReference type="ARBA" id="ARBA00022449"/>
    </source>
</evidence>
<feature type="transmembrane region" description="Helical" evidence="9">
    <location>
        <begin position="345"/>
        <end position="371"/>
    </location>
</feature>
<dbReference type="PANTHER" id="PTHR33451:SF4">
    <property type="entry name" value="NA+_H+ ANTIPORTER"/>
    <property type="match status" value="1"/>
</dbReference>
<keyword evidence="6 9" id="KW-1133">Transmembrane helix</keyword>
<keyword evidence="4" id="KW-1003">Cell membrane</keyword>
<keyword evidence="2" id="KW-0813">Transport</keyword>
<accession>A0A4R7Q0I6</accession>
<dbReference type="PANTHER" id="PTHR33451">
    <property type="entry name" value="MALATE-2H(+)/NA(+)-LACTATE ANTIPORTER"/>
    <property type="match status" value="1"/>
</dbReference>
<feature type="transmembrane region" description="Helical" evidence="9">
    <location>
        <begin position="167"/>
        <end position="189"/>
    </location>
</feature>
<feature type="domain" description="Na+/H+ antiporter NhaC-like C-terminal" evidence="10">
    <location>
        <begin position="242"/>
        <end position="443"/>
    </location>
</feature>
<evidence type="ECO:0000313" key="12">
    <source>
        <dbReference type="Proteomes" id="UP000294689"/>
    </source>
</evidence>
<evidence type="ECO:0000313" key="11">
    <source>
        <dbReference type="EMBL" id="TDU40109.1"/>
    </source>
</evidence>
<keyword evidence="5 9" id="KW-0812">Transmembrane</keyword>
<evidence type="ECO:0000256" key="8">
    <source>
        <dbReference type="ARBA" id="ARBA00038435"/>
    </source>
</evidence>
<evidence type="ECO:0000259" key="10">
    <source>
        <dbReference type="Pfam" id="PF03553"/>
    </source>
</evidence>
<keyword evidence="12" id="KW-1185">Reference proteome</keyword>
<comment type="caution">
    <text evidence="11">The sequence shown here is derived from an EMBL/GenBank/DDBJ whole genome shotgun (WGS) entry which is preliminary data.</text>
</comment>
<feature type="transmembrane region" description="Helical" evidence="9">
    <location>
        <begin position="90"/>
        <end position="107"/>
    </location>
</feature>
<evidence type="ECO:0000256" key="2">
    <source>
        <dbReference type="ARBA" id="ARBA00022448"/>
    </source>
</evidence>
<evidence type="ECO:0000256" key="5">
    <source>
        <dbReference type="ARBA" id="ARBA00022692"/>
    </source>
</evidence>
<reference evidence="11 12" key="1">
    <citation type="submission" date="2019-03" db="EMBL/GenBank/DDBJ databases">
        <title>Genomic Encyclopedia of Archaeal and Bacterial Type Strains, Phase II (KMG-II): from individual species to whole genera.</title>
        <authorList>
            <person name="Goeker M."/>
        </authorList>
    </citation>
    <scope>NUCLEOTIDE SEQUENCE [LARGE SCALE GENOMIC DNA]</scope>
    <source>
        <strain evidence="11 12">DSM 28135</strain>
    </source>
</reference>
<dbReference type="GO" id="GO:0005886">
    <property type="term" value="C:plasma membrane"/>
    <property type="evidence" value="ECO:0007669"/>
    <property type="project" value="UniProtKB-SubCell"/>
</dbReference>
<gene>
    <name evidence="11" type="ORF">BXY82_2149</name>
</gene>
<feature type="transmembrane region" description="Helical" evidence="9">
    <location>
        <begin position="53"/>
        <end position="70"/>
    </location>
</feature>
<evidence type="ECO:0000256" key="4">
    <source>
        <dbReference type="ARBA" id="ARBA00022475"/>
    </source>
</evidence>
<keyword evidence="7 9" id="KW-0472">Membrane</keyword>
<dbReference type="GO" id="GO:0015297">
    <property type="term" value="F:antiporter activity"/>
    <property type="evidence" value="ECO:0007669"/>
    <property type="project" value="UniProtKB-KW"/>
</dbReference>
<feature type="transmembrane region" description="Helical" evidence="9">
    <location>
        <begin position="128"/>
        <end position="161"/>
    </location>
</feature>
<dbReference type="EMBL" id="SOBW01000008">
    <property type="protein sequence ID" value="TDU40109.1"/>
    <property type="molecule type" value="Genomic_DNA"/>
</dbReference>
<name>A0A4R7Q0I6_9FLAO</name>
<feature type="transmembrane region" description="Helical" evidence="9">
    <location>
        <begin position="426"/>
        <end position="443"/>
    </location>
</feature>
<organism evidence="11 12">
    <name type="scientific">Gelidibacter sediminis</name>
    <dbReference type="NCBI Taxonomy" id="1608710"/>
    <lineage>
        <taxon>Bacteria</taxon>
        <taxon>Pseudomonadati</taxon>
        <taxon>Bacteroidota</taxon>
        <taxon>Flavobacteriia</taxon>
        <taxon>Flavobacteriales</taxon>
        <taxon>Flavobacteriaceae</taxon>
        <taxon>Gelidibacter</taxon>
    </lineage>
</organism>
<protein>
    <submittedName>
        <fullName evidence="11">Na+/H+ antiporter NhaC</fullName>
    </submittedName>
</protein>
<feature type="transmembrane region" description="Helical" evidence="9">
    <location>
        <begin position="306"/>
        <end position="333"/>
    </location>
</feature>
<evidence type="ECO:0000256" key="1">
    <source>
        <dbReference type="ARBA" id="ARBA00004651"/>
    </source>
</evidence>
<keyword evidence="3" id="KW-0050">Antiport</keyword>
<proteinExistence type="inferred from homology"/>
<comment type="subcellular location">
    <subcellularLocation>
        <location evidence="1">Cell membrane</location>
        <topology evidence="1">Multi-pass membrane protein</topology>
    </subcellularLocation>
</comment>
<feature type="transmembrane region" description="Helical" evidence="9">
    <location>
        <begin position="392"/>
        <end position="414"/>
    </location>
</feature>
<dbReference type="Pfam" id="PF03553">
    <property type="entry name" value="Na_H_antiporter"/>
    <property type="match status" value="2"/>
</dbReference>
<comment type="similarity">
    <text evidence="8">Belongs to the NhaC Na(+)/H(+) (TC 2.A.35) antiporter family.</text>
</comment>
<feature type="transmembrane region" description="Helical" evidence="9">
    <location>
        <begin position="253"/>
        <end position="285"/>
    </location>
</feature>
<dbReference type="AlphaFoldDB" id="A0A4R7Q0I6"/>
<feature type="domain" description="Na+/H+ antiporter NhaC-like C-terminal" evidence="10">
    <location>
        <begin position="27"/>
        <end position="230"/>
    </location>
</feature>
<evidence type="ECO:0000256" key="6">
    <source>
        <dbReference type="ARBA" id="ARBA00022989"/>
    </source>
</evidence>
<dbReference type="Proteomes" id="UP000294689">
    <property type="component" value="Unassembled WGS sequence"/>
</dbReference>